<accession>E4L9R3</accession>
<comment type="caution">
    <text evidence="1">The sequence shown here is derived from an EMBL/GenBank/DDBJ whole genome shotgun (WGS) entry which is preliminary data.</text>
</comment>
<dbReference type="RefSeq" id="WP_007554731.1">
    <property type="nucleotide sequence ID" value="NZ_AENT01000024.1"/>
</dbReference>
<proteinExistence type="predicted"/>
<organism evidence="1 2">
    <name type="scientific">Dialister micraerophilus UPII 345-E</name>
    <dbReference type="NCBI Taxonomy" id="910314"/>
    <lineage>
        <taxon>Bacteria</taxon>
        <taxon>Bacillati</taxon>
        <taxon>Bacillota</taxon>
        <taxon>Negativicutes</taxon>
        <taxon>Veillonellales</taxon>
        <taxon>Veillonellaceae</taxon>
        <taxon>Dialister</taxon>
    </lineage>
</organism>
<dbReference type="AlphaFoldDB" id="E4L9R3"/>
<evidence type="ECO:0008006" key="3">
    <source>
        <dbReference type="Google" id="ProtNLM"/>
    </source>
</evidence>
<gene>
    <name evidence="1" type="ORF">HMPREF9220_0494</name>
</gene>
<dbReference type="PANTHER" id="PTHR36456">
    <property type="entry name" value="UPF0232 PROTEIN SCO3875"/>
    <property type="match status" value="1"/>
</dbReference>
<dbReference type="EMBL" id="AENT01000024">
    <property type="protein sequence ID" value="EFR42460.1"/>
    <property type="molecule type" value="Genomic_DNA"/>
</dbReference>
<evidence type="ECO:0000313" key="1">
    <source>
        <dbReference type="EMBL" id="EFR42460.1"/>
    </source>
</evidence>
<dbReference type="Pfam" id="PF05258">
    <property type="entry name" value="DciA"/>
    <property type="match status" value="1"/>
</dbReference>
<dbReference type="InterPro" id="IPR007922">
    <property type="entry name" value="DciA-like"/>
</dbReference>
<dbReference type="Proteomes" id="UP000004594">
    <property type="component" value="Unassembled WGS sequence"/>
</dbReference>
<sequence length="288" mass="33865">MDRKLVEVSKIFENSLLDSLFKNNENYKLFILQKSWENIAGSLLAKESFVLKFVNSVLFIQVTNSVWKNQLHMLKRDLLSKINALPYNFNFTDLRFVVGSNFVKRKSFLSIDKVNKNNNLLKNIHSADLDEKEKNQILRWIDNHIKNDDLKEPFKDFMLELFKIRKGELLSSYTPCILCSALCPPSKKICVLCENVLERKKKHAIVIILKKKPHLNYNEVNEIFPCSFESFSDARNMLISRYKDKIFKNHDTVDEKKFLLSLLIHKPLQNISDFEVNNALKYIPRSKF</sequence>
<name>E4L9R3_9FIRM</name>
<dbReference type="eggNOG" id="COG5512">
    <property type="taxonomic scope" value="Bacteria"/>
</dbReference>
<evidence type="ECO:0000313" key="2">
    <source>
        <dbReference type="Proteomes" id="UP000004594"/>
    </source>
</evidence>
<protein>
    <recommendedName>
        <fullName evidence="3">DUF721 domain-containing protein</fullName>
    </recommendedName>
</protein>
<dbReference type="PANTHER" id="PTHR36456:SF1">
    <property type="entry name" value="UPF0232 PROTEIN SCO3875"/>
    <property type="match status" value="1"/>
</dbReference>
<reference evidence="1 2" key="1">
    <citation type="submission" date="2010-11" db="EMBL/GenBank/DDBJ databases">
        <authorList>
            <person name="Durkin A.S."/>
            <person name="Madupu R."/>
            <person name="Torralba M."/>
            <person name="Gillis M."/>
            <person name="Methe B."/>
            <person name="Sutton G."/>
            <person name="Nelson K.E."/>
        </authorList>
    </citation>
    <scope>NUCLEOTIDE SEQUENCE [LARGE SCALE GENOMIC DNA]</scope>
    <source>
        <strain evidence="1 2">UPII 345-E</strain>
    </source>
</reference>